<sequence>MLQTLQIGLGGFRWCTCRTLSEQASRTSSRNRLLRRRQWFTSPAVSSSLSSSSGSGSGSSSSSAPALPPTSHDRPSVDLLLRSDFRSLSTNRVWNLFKLLWLPAAAAGTEGPVAPFGGLLPELAFDGLEAISELCEVRDELRENCDREARCDMYIGWLRWAGELDMKPSLPGEVDRLGQSDRELSDTLRDRQLLWFEHSDIRRWRPL</sequence>
<proteinExistence type="predicted"/>
<evidence type="ECO:0000313" key="3">
    <source>
        <dbReference type="Proteomes" id="UP000075901"/>
    </source>
</evidence>
<accession>A0A182SKM8</accession>
<name>A0A182SKM8_9DIPT</name>
<feature type="region of interest" description="Disordered" evidence="1">
    <location>
        <begin position="45"/>
        <end position="73"/>
    </location>
</feature>
<dbReference type="EnsemblMetazoa" id="AMAM008645-RA">
    <property type="protein sequence ID" value="AMAM008645-PA"/>
    <property type="gene ID" value="AMAM008645"/>
</dbReference>
<keyword evidence="3" id="KW-1185">Reference proteome</keyword>
<evidence type="ECO:0000313" key="2">
    <source>
        <dbReference type="EnsemblMetazoa" id="AMAM008645-PA"/>
    </source>
</evidence>
<protein>
    <submittedName>
        <fullName evidence="2">Uncharacterized protein</fullName>
    </submittedName>
</protein>
<reference evidence="2" key="2">
    <citation type="submission" date="2020-05" db="UniProtKB">
        <authorList>
            <consortium name="EnsemblMetazoa"/>
        </authorList>
    </citation>
    <scope>IDENTIFICATION</scope>
    <source>
        <strain evidence="2">maculatus3</strain>
    </source>
</reference>
<reference evidence="3" key="1">
    <citation type="submission" date="2013-09" db="EMBL/GenBank/DDBJ databases">
        <title>The Genome Sequence of Anopheles maculatus species B.</title>
        <authorList>
            <consortium name="The Broad Institute Genomics Platform"/>
            <person name="Neafsey D.E."/>
            <person name="Besansky N."/>
            <person name="Howell P."/>
            <person name="Walton C."/>
            <person name="Young S.K."/>
            <person name="Zeng Q."/>
            <person name="Gargeya S."/>
            <person name="Fitzgerald M."/>
            <person name="Haas B."/>
            <person name="Abouelleil A."/>
            <person name="Allen A.W."/>
            <person name="Alvarado L."/>
            <person name="Arachchi H.M."/>
            <person name="Berlin A.M."/>
            <person name="Chapman S.B."/>
            <person name="Gainer-Dewar J."/>
            <person name="Goldberg J."/>
            <person name="Griggs A."/>
            <person name="Gujja S."/>
            <person name="Hansen M."/>
            <person name="Howarth C."/>
            <person name="Imamovic A."/>
            <person name="Ireland A."/>
            <person name="Larimer J."/>
            <person name="McCowan C."/>
            <person name="Murphy C."/>
            <person name="Pearson M."/>
            <person name="Poon T.W."/>
            <person name="Priest M."/>
            <person name="Roberts A."/>
            <person name="Saif S."/>
            <person name="Shea T."/>
            <person name="Sisk P."/>
            <person name="Sykes S."/>
            <person name="Wortman J."/>
            <person name="Nusbaum C."/>
            <person name="Birren B."/>
        </authorList>
    </citation>
    <scope>NUCLEOTIDE SEQUENCE [LARGE SCALE GENOMIC DNA]</scope>
    <source>
        <strain evidence="3">maculatus3</strain>
    </source>
</reference>
<organism evidence="2 3">
    <name type="scientific">Anopheles maculatus</name>
    <dbReference type="NCBI Taxonomy" id="74869"/>
    <lineage>
        <taxon>Eukaryota</taxon>
        <taxon>Metazoa</taxon>
        <taxon>Ecdysozoa</taxon>
        <taxon>Arthropoda</taxon>
        <taxon>Hexapoda</taxon>
        <taxon>Insecta</taxon>
        <taxon>Pterygota</taxon>
        <taxon>Neoptera</taxon>
        <taxon>Endopterygota</taxon>
        <taxon>Diptera</taxon>
        <taxon>Nematocera</taxon>
        <taxon>Culicoidea</taxon>
        <taxon>Culicidae</taxon>
        <taxon>Anophelinae</taxon>
        <taxon>Anopheles</taxon>
        <taxon>Anopheles maculatus group</taxon>
    </lineage>
</organism>
<dbReference type="Proteomes" id="UP000075901">
    <property type="component" value="Unassembled WGS sequence"/>
</dbReference>
<evidence type="ECO:0000256" key="1">
    <source>
        <dbReference type="SAM" id="MobiDB-lite"/>
    </source>
</evidence>
<dbReference type="VEuPathDB" id="VectorBase:AMAM008645"/>
<feature type="compositionally biased region" description="Low complexity" evidence="1">
    <location>
        <begin position="46"/>
        <end position="63"/>
    </location>
</feature>
<dbReference type="AlphaFoldDB" id="A0A182SKM8"/>